<proteinExistence type="predicted"/>
<name>A0A246F7X2_PSENT</name>
<keyword evidence="3" id="KW-0804">Transcription</keyword>
<dbReference type="Gene3D" id="1.25.40.10">
    <property type="entry name" value="Tetratricopeptide repeat domain"/>
    <property type="match status" value="1"/>
</dbReference>
<dbReference type="InterPro" id="IPR003593">
    <property type="entry name" value="AAA+_ATPase"/>
</dbReference>
<dbReference type="SUPFAM" id="SSF52540">
    <property type="entry name" value="P-loop containing nucleoside triphosphate hydrolases"/>
    <property type="match status" value="1"/>
</dbReference>
<dbReference type="InterPro" id="IPR059106">
    <property type="entry name" value="WHD_MalT"/>
</dbReference>
<reference evidence="6 7" key="1">
    <citation type="submission" date="2017-06" db="EMBL/GenBank/DDBJ databases">
        <title>Draft genome of Pseudomonas nitroreducens DF05.</title>
        <authorList>
            <person name="Iyer R."/>
        </authorList>
    </citation>
    <scope>NUCLEOTIDE SEQUENCE [LARGE SCALE GENOMIC DNA]</scope>
    <source>
        <strain evidence="6 7">DF05</strain>
    </source>
</reference>
<evidence type="ECO:0000256" key="4">
    <source>
        <dbReference type="SAM" id="MobiDB-lite"/>
    </source>
</evidence>
<gene>
    <name evidence="6" type="ORF">CEG18_14995</name>
</gene>
<dbReference type="SMART" id="SM00382">
    <property type="entry name" value="AAA"/>
    <property type="match status" value="1"/>
</dbReference>
<keyword evidence="1" id="KW-0805">Transcription regulation</keyword>
<dbReference type="RefSeq" id="WP_088418309.1">
    <property type="nucleotide sequence ID" value="NZ_NJBA01000005.1"/>
</dbReference>
<dbReference type="InterPro" id="IPR041664">
    <property type="entry name" value="AAA_16"/>
</dbReference>
<dbReference type="STRING" id="46680.GCA_000807755_00557"/>
<dbReference type="PRINTS" id="PR00038">
    <property type="entry name" value="HTHLUXR"/>
</dbReference>
<dbReference type="GO" id="GO:0006355">
    <property type="term" value="P:regulation of DNA-templated transcription"/>
    <property type="evidence" value="ECO:0007669"/>
    <property type="project" value="InterPro"/>
</dbReference>
<organism evidence="6 7">
    <name type="scientific">Pseudomonas nitroreducens</name>
    <dbReference type="NCBI Taxonomy" id="46680"/>
    <lineage>
        <taxon>Bacteria</taxon>
        <taxon>Pseudomonadati</taxon>
        <taxon>Pseudomonadota</taxon>
        <taxon>Gammaproteobacteria</taxon>
        <taxon>Pseudomonadales</taxon>
        <taxon>Pseudomonadaceae</taxon>
        <taxon>Pseudomonas</taxon>
    </lineage>
</organism>
<dbReference type="Proteomes" id="UP000198145">
    <property type="component" value="Unassembled WGS sequence"/>
</dbReference>
<dbReference type="Pfam" id="PF13191">
    <property type="entry name" value="AAA_16"/>
    <property type="match status" value="1"/>
</dbReference>
<dbReference type="SMART" id="SM00421">
    <property type="entry name" value="HTH_LUXR"/>
    <property type="match status" value="1"/>
</dbReference>
<dbReference type="InterPro" id="IPR027417">
    <property type="entry name" value="P-loop_NTPase"/>
</dbReference>
<dbReference type="AlphaFoldDB" id="A0A246F7X2"/>
<dbReference type="Pfam" id="PF17874">
    <property type="entry name" value="TPR_MalT"/>
    <property type="match status" value="1"/>
</dbReference>
<dbReference type="InterPro" id="IPR000792">
    <property type="entry name" value="Tscrpt_reg_LuxR_C"/>
</dbReference>
<evidence type="ECO:0000256" key="3">
    <source>
        <dbReference type="ARBA" id="ARBA00023163"/>
    </source>
</evidence>
<accession>A0A246F7X2</accession>
<dbReference type="PROSITE" id="PS50043">
    <property type="entry name" value="HTH_LUXR_2"/>
    <property type="match status" value="1"/>
</dbReference>
<dbReference type="SUPFAM" id="SSF48452">
    <property type="entry name" value="TPR-like"/>
    <property type="match status" value="1"/>
</dbReference>
<dbReference type="EMBL" id="NJBA01000005">
    <property type="protein sequence ID" value="OWP49746.1"/>
    <property type="molecule type" value="Genomic_DNA"/>
</dbReference>
<protein>
    <submittedName>
        <fullName evidence="6">Helix-turn-helix transcriptional regulator</fullName>
    </submittedName>
</protein>
<comment type="caution">
    <text evidence="6">The sequence shown here is derived from an EMBL/GenBank/DDBJ whole genome shotgun (WGS) entry which is preliminary data.</text>
</comment>
<dbReference type="InterPro" id="IPR011990">
    <property type="entry name" value="TPR-like_helical_dom_sf"/>
</dbReference>
<evidence type="ECO:0000313" key="6">
    <source>
        <dbReference type="EMBL" id="OWP49746.1"/>
    </source>
</evidence>
<keyword evidence="2" id="KW-0238">DNA-binding</keyword>
<dbReference type="InterPro" id="IPR041617">
    <property type="entry name" value="TPR_MalT"/>
</dbReference>
<dbReference type="PANTHER" id="PTHR44688">
    <property type="entry name" value="DNA-BINDING TRANSCRIPTIONAL ACTIVATOR DEVR_DOSR"/>
    <property type="match status" value="1"/>
</dbReference>
<dbReference type="PANTHER" id="PTHR44688:SF16">
    <property type="entry name" value="DNA-BINDING TRANSCRIPTIONAL ACTIVATOR DEVR_DOSR"/>
    <property type="match status" value="1"/>
</dbReference>
<evidence type="ECO:0000313" key="7">
    <source>
        <dbReference type="Proteomes" id="UP000198145"/>
    </source>
</evidence>
<dbReference type="InterPro" id="IPR016032">
    <property type="entry name" value="Sig_transdc_resp-reg_C-effctor"/>
</dbReference>
<dbReference type="SUPFAM" id="SSF46894">
    <property type="entry name" value="C-terminal effector domain of the bipartite response regulators"/>
    <property type="match status" value="1"/>
</dbReference>
<feature type="domain" description="HTH luxR-type" evidence="5">
    <location>
        <begin position="870"/>
        <end position="935"/>
    </location>
</feature>
<dbReference type="Pfam" id="PF00196">
    <property type="entry name" value="GerE"/>
    <property type="match status" value="1"/>
</dbReference>
<evidence type="ECO:0000256" key="1">
    <source>
        <dbReference type="ARBA" id="ARBA00023015"/>
    </source>
</evidence>
<evidence type="ECO:0000256" key="2">
    <source>
        <dbReference type="ARBA" id="ARBA00023125"/>
    </source>
</evidence>
<evidence type="ECO:0000259" key="5">
    <source>
        <dbReference type="PROSITE" id="PS50043"/>
    </source>
</evidence>
<feature type="compositionally biased region" description="Polar residues" evidence="4">
    <location>
        <begin position="1"/>
        <end position="12"/>
    </location>
</feature>
<feature type="region of interest" description="Disordered" evidence="4">
    <location>
        <begin position="1"/>
        <end position="44"/>
    </location>
</feature>
<dbReference type="Pfam" id="PF25873">
    <property type="entry name" value="WHD_MalT"/>
    <property type="match status" value="1"/>
</dbReference>
<dbReference type="InterPro" id="IPR036388">
    <property type="entry name" value="WH-like_DNA-bd_sf"/>
</dbReference>
<dbReference type="CDD" id="cd06170">
    <property type="entry name" value="LuxR_C_like"/>
    <property type="match status" value="1"/>
</dbReference>
<dbReference type="GO" id="GO:0003677">
    <property type="term" value="F:DNA binding"/>
    <property type="evidence" value="ECO:0007669"/>
    <property type="project" value="UniProtKB-KW"/>
</dbReference>
<dbReference type="Gene3D" id="3.40.50.300">
    <property type="entry name" value="P-loop containing nucleotide triphosphate hydrolases"/>
    <property type="match status" value="1"/>
</dbReference>
<dbReference type="Gene3D" id="1.10.10.10">
    <property type="entry name" value="Winged helix-like DNA-binding domain superfamily/Winged helix DNA-binding domain"/>
    <property type="match status" value="1"/>
</dbReference>
<sequence>MDKPSSTTTRTNPAYARTPIEPALATALDRSRLSPPRSGSRTVARERLATRLVEARRLRCIVVKGPAGCGKTTTLVAWRQQLLPLGFDVAWLSLDSDDNEPGRFIDYLLGSLAQVDPAIVREASLLEAHGFDSQALERTVITLVRGIAERGRELVLVLDDLHTLTDVGIHQALQWLLEYAPANLHLVLGTRSAVPLSLARLRSQEQILELNLRDLRFTAEETAQFLRQRLGEVSAEEAREIHEMTDGWIAGLQLLAAGRRKPAPRDGAVDAAVHSPLRDHQAFADYFESAVLSHLASNDFELLVHTAVCDRFCPSLCAALVDRPGAVGEAMALLNRLESDNLFLIALDSPDPEAWYRLHPLLRETLLKLLARREPQHQQAVHARAWRWLRERGQLTDAVRHAVAGGEAQAAAQLVEERLEALYAQGDLRVLVELARLLPREQIQASLRLRLLFARMQVFARDFSACLESIADLERDIPDSDQDARFRVAMLRATLAVQRDNTDDAVRILPQLLNPPPGVNAVMVGGSLNILSWLYMNLGEYERARQVQLERPQLLVNGAPLLGTAGGSLQGRCLIGLSLAMEGQVAQAERIYREVIYEAQKHGRSCADALHLATALLGDTLYETNEIEAALQLLEPQIDVLERISIPDSVLRALEVLGKAHWVAGNRREAFAYLERLHEYARQHKLDRLMAHALVWQVHWHLLLGEVVAAETKLARLDSIAARHPDAATSHRKDIFLIVENAHVRWDAMQGDLHSATLRLNRMIEAGEADGRQLAVTRLKVLGAVFDAQRGQLDQARDKVLAALRTAQRLGQLRSVVDAHPTALELIETLTREQPLDPILAFYIDRLRATRRNLVEQPSADEAPRAGLSLGSGMEPLSERELEVLRLLAQALPNKKIARALGLSHETVKWHLRHIYSKLGVGSRDEAVARLRDAETAGMAGTSR</sequence>